<dbReference type="InterPro" id="IPR012338">
    <property type="entry name" value="Beta-lactam/transpept-like"/>
</dbReference>
<dbReference type="Gene3D" id="3.40.710.10">
    <property type="entry name" value="DD-peptidase/beta-lactamase superfamily"/>
    <property type="match status" value="1"/>
</dbReference>
<keyword evidence="4" id="KW-1185">Reference proteome</keyword>
<gene>
    <name evidence="3" type="ORF">BDV96DRAFT_652583</name>
</gene>
<protein>
    <submittedName>
        <fullName evidence="3">Beta-lactamase/transpeptidase-like protein</fullName>
    </submittedName>
</protein>
<evidence type="ECO:0000313" key="4">
    <source>
        <dbReference type="Proteomes" id="UP000799770"/>
    </source>
</evidence>
<dbReference type="PANTHER" id="PTHR46825">
    <property type="entry name" value="D-ALANYL-D-ALANINE-CARBOXYPEPTIDASE/ENDOPEPTIDASE AMPH"/>
    <property type="match status" value="1"/>
</dbReference>
<dbReference type="Pfam" id="PF00144">
    <property type="entry name" value="Beta-lactamase"/>
    <property type="match status" value="1"/>
</dbReference>
<feature type="domain" description="Beta-lactamase-related" evidence="2">
    <location>
        <begin position="1"/>
        <end position="126"/>
    </location>
</feature>
<name>A0A6A5YNK2_9PLEO</name>
<dbReference type="OrthoDB" id="5946976at2759"/>
<dbReference type="Proteomes" id="UP000799770">
    <property type="component" value="Unassembled WGS sequence"/>
</dbReference>
<evidence type="ECO:0000259" key="2">
    <source>
        <dbReference type="Pfam" id="PF00144"/>
    </source>
</evidence>
<dbReference type="PANTHER" id="PTHR46825:SF15">
    <property type="entry name" value="BETA-LACTAMASE-RELATED DOMAIN-CONTAINING PROTEIN"/>
    <property type="match status" value="1"/>
</dbReference>
<dbReference type="InterPro" id="IPR001466">
    <property type="entry name" value="Beta-lactam-related"/>
</dbReference>
<dbReference type="SUPFAM" id="SSF56601">
    <property type="entry name" value="beta-lactamase/transpeptidase-like"/>
    <property type="match status" value="1"/>
</dbReference>
<dbReference type="EMBL" id="ML977346">
    <property type="protein sequence ID" value="KAF2108642.1"/>
    <property type="molecule type" value="Genomic_DNA"/>
</dbReference>
<comment type="similarity">
    <text evidence="1">Belongs to the peptidase S12 family.</text>
</comment>
<dbReference type="InterPro" id="IPR050491">
    <property type="entry name" value="AmpC-like"/>
</dbReference>
<sequence length="126" mass="14258">MFNLNSVTKVMTAAGLACLVADGKLEWTTPIRDILPDFGNSWDPLKPLLTPLDLLSVRTGRSMLDSMSWQGNNYVFFKKSETVDLWNAIPRLTGFRTSFLYNNWGYAIIGIIVETLSGQKIHDFLR</sequence>
<dbReference type="AlphaFoldDB" id="A0A6A5YNK2"/>
<organism evidence="3 4">
    <name type="scientific">Lophiotrema nucula</name>
    <dbReference type="NCBI Taxonomy" id="690887"/>
    <lineage>
        <taxon>Eukaryota</taxon>
        <taxon>Fungi</taxon>
        <taxon>Dikarya</taxon>
        <taxon>Ascomycota</taxon>
        <taxon>Pezizomycotina</taxon>
        <taxon>Dothideomycetes</taxon>
        <taxon>Pleosporomycetidae</taxon>
        <taxon>Pleosporales</taxon>
        <taxon>Lophiotremataceae</taxon>
        <taxon>Lophiotrema</taxon>
    </lineage>
</organism>
<reference evidence="3" key="1">
    <citation type="journal article" date="2020" name="Stud. Mycol.">
        <title>101 Dothideomycetes genomes: a test case for predicting lifestyles and emergence of pathogens.</title>
        <authorList>
            <person name="Haridas S."/>
            <person name="Albert R."/>
            <person name="Binder M."/>
            <person name="Bloem J."/>
            <person name="Labutti K."/>
            <person name="Salamov A."/>
            <person name="Andreopoulos B."/>
            <person name="Baker S."/>
            <person name="Barry K."/>
            <person name="Bills G."/>
            <person name="Bluhm B."/>
            <person name="Cannon C."/>
            <person name="Castanera R."/>
            <person name="Culley D."/>
            <person name="Daum C."/>
            <person name="Ezra D."/>
            <person name="Gonzalez J."/>
            <person name="Henrissat B."/>
            <person name="Kuo A."/>
            <person name="Liang C."/>
            <person name="Lipzen A."/>
            <person name="Lutzoni F."/>
            <person name="Magnuson J."/>
            <person name="Mondo S."/>
            <person name="Nolan M."/>
            <person name="Ohm R."/>
            <person name="Pangilinan J."/>
            <person name="Park H.-J."/>
            <person name="Ramirez L."/>
            <person name="Alfaro M."/>
            <person name="Sun H."/>
            <person name="Tritt A."/>
            <person name="Yoshinaga Y."/>
            <person name="Zwiers L.-H."/>
            <person name="Turgeon B."/>
            <person name="Goodwin S."/>
            <person name="Spatafora J."/>
            <person name="Crous P."/>
            <person name="Grigoriev I."/>
        </authorList>
    </citation>
    <scope>NUCLEOTIDE SEQUENCE</scope>
    <source>
        <strain evidence="3">CBS 627.86</strain>
    </source>
</reference>
<evidence type="ECO:0000256" key="1">
    <source>
        <dbReference type="ARBA" id="ARBA00038215"/>
    </source>
</evidence>
<proteinExistence type="inferred from homology"/>
<evidence type="ECO:0000313" key="3">
    <source>
        <dbReference type="EMBL" id="KAF2108642.1"/>
    </source>
</evidence>
<accession>A0A6A5YNK2</accession>